<feature type="region of interest" description="Disordered" evidence="1">
    <location>
        <begin position="88"/>
        <end position="118"/>
    </location>
</feature>
<proteinExistence type="predicted"/>
<dbReference type="InterPro" id="IPR011055">
    <property type="entry name" value="Dup_hybrid_motif"/>
</dbReference>
<accession>A0ABV1BXV0</accession>
<feature type="compositionally biased region" description="Polar residues" evidence="1">
    <location>
        <begin position="88"/>
        <end position="102"/>
    </location>
</feature>
<sequence length="272" mass="29102">MDKNTASKTKIVSIVISLGIIATLIIGVISVVRSVNSNRNNENNIVNLNETQENVAIKTEDVTDDVLGNIDDELQEANAGASMAVDTDNISNKADNTYNTHKAGTDDADKETEPTVPPTLSSEEVMAEAMKNFAFDESNKLAWPVLGQIVLDYNMDETIFFKSLGMYKCNPAIIIQSEVGTNVAAAASGIVTDVANLSETGTTVTVSIGNGYETTTGLIENVNLKKGDKVVAGQLIGTVASPSAYYIEEGPGVYFKLTQYGEPINPDTYFVE</sequence>
<dbReference type="Gene3D" id="2.70.70.10">
    <property type="entry name" value="Glucose Permease (Domain IIA)"/>
    <property type="match status" value="1"/>
</dbReference>
<dbReference type="Proteomes" id="UP001442364">
    <property type="component" value="Unassembled WGS sequence"/>
</dbReference>
<feature type="compositionally biased region" description="Basic and acidic residues" evidence="1">
    <location>
        <begin position="103"/>
        <end position="113"/>
    </location>
</feature>
<reference evidence="4 5" key="1">
    <citation type="submission" date="2024-03" db="EMBL/GenBank/DDBJ databases">
        <title>Human intestinal bacterial collection.</title>
        <authorList>
            <person name="Pauvert C."/>
            <person name="Hitch T.C.A."/>
            <person name="Clavel T."/>
        </authorList>
    </citation>
    <scope>NUCLEOTIDE SEQUENCE [LARGE SCALE GENOMIC DNA]</scope>
    <source>
        <strain evidence="4 5">CLA-AA-H255</strain>
    </source>
</reference>
<feature type="domain" description="M23ase beta-sheet core" evidence="3">
    <location>
        <begin position="172"/>
        <end position="266"/>
    </location>
</feature>
<dbReference type="SUPFAM" id="SSF51261">
    <property type="entry name" value="Duplicated hybrid motif"/>
    <property type="match status" value="1"/>
</dbReference>
<keyword evidence="4" id="KW-0378">Hydrolase</keyword>
<dbReference type="EC" id="3.4.-.-" evidence="4"/>
<keyword evidence="2" id="KW-1133">Transmembrane helix</keyword>
<evidence type="ECO:0000259" key="3">
    <source>
        <dbReference type="Pfam" id="PF01551"/>
    </source>
</evidence>
<evidence type="ECO:0000256" key="1">
    <source>
        <dbReference type="SAM" id="MobiDB-lite"/>
    </source>
</evidence>
<dbReference type="RefSeq" id="WP_055306918.1">
    <property type="nucleotide sequence ID" value="NZ_DAWCMB010000101.1"/>
</dbReference>
<comment type="caution">
    <text evidence="4">The sequence shown here is derived from an EMBL/GenBank/DDBJ whole genome shotgun (WGS) entry which is preliminary data.</text>
</comment>
<name>A0ABV1BXV0_9FIRM</name>
<gene>
    <name evidence="4" type="ORF">WMO14_11925</name>
</gene>
<dbReference type="InterPro" id="IPR050570">
    <property type="entry name" value="Cell_wall_metabolism_enzyme"/>
</dbReference>
<organism evidence="4 5">
    <name type="scientific">[Lactobacillus] rogosae</name>
    <dbReference type="NCBI Taxonomy" id="706562"/>
    <lineage>
        <taxon>Bacteria</taxon>
        <taxon>Bacillati</taxon>
        <taxon>Bacillota</taxon>
        <taxon>Clostridia</taxon>
        <taxon>Lachnospirales</taxon>
        <taxon>Lachnospiraceae</taxon>
        <taxon>Lachnospira</taxon>
    </lineage>
</organism>
<evidence type="ECO:0000313" key="5">
    <source>
        <dbReference type="Proteomes" id="UP001442364"/>
    </source>
</evidence>
<dbReference type="EMBL" id="JBBMER010000010">
    <property type="protein sequence ID" value="MEQ2380565.1"/>
    <property type="molecule type" value="Genomic_DNA"/>
</dbReference>
<protein>
    <submittedName>
        <fullName evidence="4">M23 family metallopeptidase</fullName>
        <ecNumber evidence="4">3.4.-.-</ecNumber>
    </submittedName>
</protein>
<keyword evidence="2" id="KW-0812">Transmembrane</keyword>
<dbReference type="PANTHER" id="PTHR21666:SF270">
    <property type="entry name" value="MUREIN HYDROLASE ACTIVATOR ENVC"/>
    <property type="match status" value="1"/>
</dbReference>
<keyword evidence="5" id="KW-1185">Reference proteome</keyword>
<dbReference type="GO" id="GO:0016787">
    <property type="term" value="F:hydrolase activity"/>
    <property type="evidence" value="ECO:0007669"/>
    <property type="project" value="UniProtKB-KW"/>
</dbReference>
<dbReference type="PANTHER" id="PTHR21666">
    <property type="entry name" value="PEPTIDASE-RELATED"/>
    <property type="match status" value="1"/>
</dbReference>
<dbReference type="Pfam" id="PF01551">
    <property type="entry name" value="Peptidase_M23"/>
    <property type="match status" value="1"/>
</dbReference>
<feature type="transmembrane region" description="Helical" evidence="2">
    <location>
        <begin position="12"/>
        <end position="32"/>
    </location>
</feature>
<evidence type="ECO:0000256" key="2">
    <source>
        <dbReference type="SAM" id="Phobius"/>
    </source>
</evidence>
<keyword evidence="2" id="KW-0472">Membrane</keyword>
<evidence type="ECO:0000313" key="4">
    <source>
        <dbReference type="EMBL" id="MEQ2380565.1"/>
    </source>
</evidence>
<dbReference type="InterPro" id="IPR016047">
    <property type="entry name" value="M23ase_b-sheet_dom"/>
</dbReference>
<dbReference type="CDD" id="cd12797">
    <property type="entry name" value="M23_peptidase"/>
    <property type="match status" value="1"/>
</dbReference>